<evidence type="ECO:0000313" key="4">
    <source>
        <dbReference type="EnsemblMetazoa" id="PPA38493.1"/>
    </source>
</evidence>
<reference evidence="5" key="1">
    <citation type="journal article" date="2008" name="Nat. Genet.">
        <title>The Pristionchus pacificus genome provides a unique perspective on nematode lifestyle and parasitism.</title>
        <authorList>
            <person name="Dieterich C."/>
            <person name="Clifton S.W."/>
            <person name="Schuster L.N."/>
            <person name="Chinwalla A."/>
            <person name="Delehaunty K."/>
            <person name="Dinkelacker I."/>
            <person name="Fulton L."/>
            <person name="Fulton R."/>
            <person name="Godfrey J."/>
            <person name="Minx P."/>
            <person name="Mitreva M."/>
            <person name="Roeseler W."/>
            <person name="Tian H."/>
            <person name="Witte H."/>
            <person name="Yang S.P."/>
            <person name="Wilson R.K."/>
            <person name="Sommer R.J."/>
        </authorList>
    </citation>
    <scope>NUCLEOTIDE SEQUENCE [LARGE SCALE GENOMIC DNA]</scope>
    <source>
        <strain evidence="5">PS312</strain>
    </source>
</reference>
<gene>
    <name evidence="4" type="primary">WBGene00276862</name>
</gene>
<dbReference type="GO" id="GO:0016020">
    <property type="term" value="C:membrane"/>
    <property type="evidence" value="ECO:0007669"/>
    <property type="project" value="UniProtKB-SubCell"/>
</dbReference>
<organism evidence="4 5">
    <name type="scientific">Pristionchus pacificus</name>
    <name type="common">Parasitic nematode worm</name>
    <dbReference type="NCBI Taxonomy" id="54126"/>
    <lineage>
        <taxon>Eukaryota</taxon>
        <taxon>Metazoa</taxon>
        <taxon>Ecdysozoa</taxon>
        <taxon>Nematoda</taxon>
        <taxon>Chromadorea</taxon>
        <taxon>Rhabditida</taxon>
        <taxon>Rhabditina</taxon>
        <taxon>Diplogasteromorpha</taxon>
        <taxon>Diplogasteroidea</taxon>
        <taxon>Neodiplogasteridae</taxon>
        <taxon>Pristionchus</taxon>
    </lineage>
</organism>
<dbReference type="Gene3D" id="2.10.60.10">
    <property type="entry name" value="CD59"/>
    <property type="match status" value="1"/>
</dbReference>
<keyword evidence="3" id="KW-0472">Membrane</keyword>
<dbReference type="InterPro" id="IPR045860">
    <property type="entry name" value="Snake_toxin-like_sf"/>
</dbReference>
<keyword evidence="2" id="KW-0732">Signal</keyword>
<name>A0A2A6D034_PRIPA</name>
<sequence>MSPSILLTLLFISLCVSSTFGRRQFIPPLYNEKKHSTPLARELIEEGYLRPSVVEGGYPRVTCLSRKLNQEPFLDECEMSSRMRGAVACFSVWDNEGGRLQQGCMRGQDISLLAQCTKTACKVPPNYDYPHGMNFCCCFGDECNAIYSN</sequence>
<protein>
    <submittedName>
        <fullName evidence="4">Uncharacterized protein</fullName>
    </submittedName>
</protein>
<dbReference type="GO" id="GO:0004675">
    <property type="term" value="F:transmembrane receptor protein serine/threonine kinase activity"/>
    <property type="evidence" value="ECO:0007669"/>
    <property type="project" value="InterPro"/>
</dbReference>
<dbReference type="OrthoDB" id="5855855at2759"/>
<dbReference type="InterPro" id="IPR000472">
    <property type="entry name" value="Activin_recp"/>
</dbReference>
<dbReference type="SUPFAM" id="SSF57302">
    <property type="entry name" value="Snake toxin-like"/>
    <property type="match status" value="1"/>
</dbReference>
<proteinExistence type="predicted"/>
<evidence type="ECO:0000256" key="2">
    <source>
        <dbReference type="ARBA" id="ARBA00022729"/>
    </source>
</evidence>
<reference evidence="4" key="2">
    <citation type="submission" date="2022-06" db="UniProtKB">
        <authorList>
            <consortium name="EnsemblMetazoa"/>
        </authorList>
    </citation>
    <scope>IDENTIFICATION</scope>
    <source>
        <strain evidence="4">PS312</strain>
    </source>
</reference>
<dbReference type="Pfam" id="PF01064">
    <property type="entry name" value="Activin_recp"/>
    <property type="match status" value="1"/>
</dbReference>
<accession>A0A2A6D034</accession>
<comment type="subcellular location">
    <subcellularLocation>
        <location evidence="1">Membrane</location>
    </subcellularLocation>
</comment>
<evidence type="ECO:0000256" key="1">
    <source>
        <dbReference type="ARBA" id="ARBA00004370"/>
    </source>
</evidence>
<dbReference type="AlphaFoldDB" id="A0A2A6D034"/>
<dbReference type="Proteomes" id="UP000005239">
    <property type="component" value="Unassembled WGS sequence"/>
</dbReference>
<keyword evidence="5" id="KW-1185">Reference proteome</keyword>
<evidence type="ECO:0000313" key="5">
    <source>
        <dbReference type="Proteomes" id="UP000005239"/>
    </source>
</evidence>
<dbReference type="EnsemblMetazoa" id="PPA38493.1">
    <property type="protein sequence ID" value="PPA38493.1"/>
    <property type="gene ID" value="WBGene00276862"/>
</dbReference>
<evidence type="ECO:0000256" key="3">
    <source>
        <dbReference type="ARBA" id="ARBA00023136"/>
    </source>
</evidence>
<accession>A0A8R1YSZ2</accession>